<gene>
    <name evidence="1" type="ORF">IMZ08_06515</name>
</gene>
<protein>
    <submittedName>
        <fullName evidence="1">Uncharacterized protein</fullName>
    </submittedName>
</protein>
<organism evidence="1 2">
    <name type="scientific">Litchfieldia luteola</name>
    <dbReference type="NCBI Taxonomy" id="682179"/>
    <lineage>
        <taxon>Bacteria</taxon>
        <taxon>Bacillati</taxon>
        <taxon>Bacillota</taxon>
        <taxon>Bacilli</taxon>
        <taxon>Bacillales</taxon>
        <taxon>Bacillaceae</taxon>
        <taxon>Litchfieldia</taxon>
    </lineage>
</organism>
<sequence>MPITTGNGGFNDVFAFDEVESGADAKLNEDRYEVFINQQFIGHKTLLTQGDHLTDIDNFLKSQGITSFKSSLDGDHYLIEASPEDQTKARDALNVYFTNR</sequence>
<dbReference type="Proteomes" id="UP001516662">
    <property type="component" value="Unassembled WGS sequence"/>
</dbReference>
<dbReference type="EMBL" id="JADCLJ010000016">
    <property type="protein sequence ID" value="MBE4907705.1"/>
    <property type="molecule type" value="Genomic_DNA"/>
</dbReference>
<evidence type="ECO:0000313" key="1">
    <source>
        <dbReference type="EMBL" id="MBE4907705.1"/>
    </source>
</evidence>
<accession>A0ABR9QGU6</accession>
<comment type="caution">
    <text evidence="1">The sequence shown here is derived from an EMBL/GenBank/DDBJ whole genome shotgun (WGS) entry which is preliminary data.</text>
</comment>
<dbReference type="RefSeq" id="WP_193535184.1">
    <property type="nucleotide sequence ID" value="NZ_JADCLJ010000016.1"/>
</dbReference>
<keyword evidence="2" id="KW-1185">Reference proteome</keyword>
<reference evidence="1 2" key="1">
    <citation type="submission" date="2020-10" db="EMBL/GenBank/DDBJ databases">
        <title>Bacillus sp. HD4P25, an endophyte from a halophyte.</title>
        <authorList>
            <person name="Sun J.-Q."/>
        </authorList>
    </citation>
    <scope>NUCLEOTIDE SEQUENCE [LARGE SCALE GENOMIC DNA]</scope>
    <source>
        <strain evidence="1 2">YIM 93174</strain>
    </source>
</reference>
<proteinExistence type="predicted"/>
<evidence type="ECO:0000313" key="2">
    <source>
        <dbReference type="Proteomes" id="UP001516662"/>
    </source>
</evidence>
<name>A0ABR9QGU6_9BACI</name>